<dbReference type="InterPro" id="IPR032508">
    <property type="entry name" value="FecR_C"/>
</dbReference>
<dbReference type="PANTHER" id="PTHR30273:SF2">
    <property type="entry name" value="PROTEIN FECR"/>
    <property type="match status" value="1"/>
</dbReference>
<name>X1TL93_9ZZZZ</name>
<feature type="domain" description="Protein FecR C-terminal" evidence="1">
    <location>
        <begin position="105"/>
        <end position="164"/>
    </location>
</feature>
<organism evidence="2">
    <name type="scientific">marine sediment metagenome</name>
    <dbReference type="NCBI Taxonomy" id="412755"/>
    <lineage>
        <taxon>unclassified sequences</taxon>
        <taxon>metagenomes</taxon>
        <taxon>ecological metagenomes</taxon>
    </lineage>
</organism>
<dbReference type="GO" id="GO:0016989">
    <property type="term" value="F:sigma factor antagonist activity"/>
    <property type="evidence" value="ECO:0007669"/>
    <property type="project" value="TreeGrafter"/>
</dbReference>
<feature type="non-terminal residue" evidence="2">
    <location>
        <position position="164"/>
    </location>
</feature>
<dbReference type="AlphaFoldDB" id="X1TL93"/>
<proteinExistence type="predicted"/>
<dbReference type="Pfam" id="PF16344">
    <property type="entry name" value="FecR_C"/>
    <property type="match status" value="1"/>
</dbReference>
<evidence type="ECO:0000313" key="2">
    <source>
        <dbReference type="EMBL" id="GAJ06014.1"/>
    </source>
</evidence>
<reference evidence="2" key="1">
    <citation type="journal article" date="2014" name="Front. Microbiol.">
        <title>High frequency of phylogenetically diverse reductive dehalogenase-homologous genes in deep subseafloor sedimentary metagenomes.</title>
        <authorList>
            <person name="Kawai M."/>
            <person name="Futagami T."/>
            <person name="Toyoda A."/>
            <person name="Takaki Y."/>
            <person name="Nishi S."/>
            <person name="Hori S."/>
            <person name="Arai W."/>
            <person name="Tsubouchi T."/>
            <person name="Morono Y."/>
            <person name="Uchiyama I."/>
            <person name="Ito T."/>
            <person name="Fujiyama A."/>
            <person name="Inagaki F."/>
            <person name="Takami H."/>
        </authorList>
    </citation>
    <scope>NUCLEOTIDE SEQUENCE</scope>
    <source>
        <strain evidence="2">Expedition CK06-06</strain>
    </source>
</reference>
<gene>
    <name evidence="2" type="ORF">S12H4_52200</name>
</gene>
<accession>X1TL93</accession>
<dbReference type="EMBL" id="BARW01033088">
    <property type="protein sequence ID" value="GAJ06014.1"/>
    <property type="molecule type" value="Genomic_DNA"/>
</dbReference>
<dbReference type="Gene3D" id="3.55.50.30">
    <property type="match status" value="1"/>
</dbReference>
<dbReference type="PANTHER" id="PTHR30273">
    <property type="entry name" value="PERIPLASMIC SIGNAL SENSOR AND SIGMA FACTOR ACTIVATOR FECR-RELATED"/>
    <property type="match status" value="1"/>
</dbReference>
<dbReference type="Gene3D" id="2.60.120.1440">
    <property type="match status" value="1"/>
</dbReference>
<comment type="caution">
    <text evidence="2">The sequence shown here is derived from an EMBL/GenBank/DDBJ whole genome shotgun (WGS) entry which is preliminary data.</text>
</comment>
<dbReference type="InterPro" id="IPR012373">
    <property type="entry name" value="Ferrdict_sens_TM"/>
</dbReference>
<evidence type="ECO:0000259" key="1">
    <source>
        <dbReference type="Pfam" id="PF16344"/>
    </source>
</evidence>
<sequence>MLGTTFNVKSYPDEDNIEATLVEGDIRIESKESDKPVFLKPKEKFTFHKPDAKTEVGYYKKENESDQTGHKASTDVTVTLTPIQNIHIKRNVNTDEYTSWKDGNLIFNKEPLESLVKKLERKYDITFSFENEELKNYSYSGTLRDFPLEQVLRALELTSPINYS</sequence>
<protein>
    <recommendedName>
        <fullName evidence="1">Protein FecR C-terminal domain-containing protein</fullName>
    </recommendedName>
</protein>